<accession>A0A1F5H0F2</accession>
<reference evidence="2 3" key="1">
    <citation type="journal article" date="2016" name="Nat. Commun.">
        <title>Thousands of microbial genomes shed light on interconnected biogeochemical processes in an aquifer system.</title>
        <authorList>
            <person name="Anantharaman K."/>
            <person name="Brown C.T."/>
            <person name="Hug L.A."/>
            <person name="Sharon I."/>
            <person name="Castelle C.J."/>
            <person name="Probst A.J."/>
            <person name="Thomas B.C."/>
            <person name="Singh A."/>
            <person name="Wilkins M.J."/>
            <person name="Karaoz U."/>
            <person name="Brodie E.L."/>
            <person name="Williams K.H."/>
            <person name="Hubbard S.S."/>
            <person name="Banfield J.F."/>
        </authorList>
    </citation>
    <scope>NUCLEOTIDE SEQUENCE [LARGE SCALE GENOMIC DNA]</scope>
</reference>
<feature type="transmembrane region" description="Helical" evidence="1">
    <location>
        <begin position="43"/>
        <end position="61"/>
    </location>
</feature>
<protein>
    <submittedName>
        <fullName evidence="2">Uncharacterized protein</fullName>
    </submittedName>
</protein>
<dbReference type="AlphaFoldDB" id="A0A1F5H0F2"/>
<name>A0A1F5H0F2_9BACT</name>
<proteinExistence type="predicted"/>
<evidence type="ECO:0000313" key="2">
    <source>
        <dbReference type="EMBL" id="OGD97507.1"/>
    </source>
</evidence>
<comment type="caution">
    <text evidence="2">The sequence shown here is derived from an EMBL/GenBank/DDBJ whole genome shotgun (WGS) entry which is preliminary data.</text>
</comment>
<dbReference type="Proteomes" id="UP000176740">
    <property type="component" value="Unassembled WGS sequence"/>
</dbReference>
<keyword evidence="1" id="KW-0812">Transmembrane</keyword>
<organism evidence="2 3">
    <name type="scientific">Candidatus Curtissbacteria bacterium RIFCSPLOWO2_01_FULL_38_11b</name>
    <dbReference type="NCBI Taxonomy" id="1797725"/>
    <lineage>
        <taxon>Bacteria</taxon>
        <taxon>Candidatus Curtissiibacteriota</taxon>
    </lineage>
</organism>
<keyword evidence="1" id="KW-1133">Transmembrane helix</keyword>
<evidence type="ECO:0000256" key="1">
    <source>
        <dbReference type="SAM" id="Phobius"/>
    </source>
</evidence>
<dbReference type="EMBL" id="MFBO01000030">
    <property type="protein sequence ID" value="OGD97507.1"/>
    <property type="molecule type" value="Genomic_DNA"/>
</dbReference>
<sequence length="65" mass="6841">MAKKKTITTKGNPVSQILIGATVIIVLVGAYQAVTQNDITSLAPTQLFIVAGVLGILGLYLKDEK</sequence>
<gene>
    <name evidence="2" type="ORF">A3A49_02940</name>
</gene>
<feature type="transmembrane region" description="Helical" evidence="1">
    <location>
        <begin position="12"/>
        <end position="31"/>
    </location>
</feature>
<keyword evidence="1" id="KW-0472">Membrane</keyword>
<dbReference type="STRING" id="1797725.A3A49_02940"/>
<evidence type="ECO:0000313" key="3">
    <source>
        <dbReference type="Proteomes" id="UP000176740"/>
    </source>
</evidence>